<protein>
    <recommendedName>
        <fullName evidence="9">Mab-21-like HhH/H2TH-like domain-containing protein</fullName>
    </recommendedName>
</protein>
<keyword evidence="5 8" id="KW-1133">Transmembrane helix</keyword>
<evidence type="ECO:0000256" key="4">
    <source>
        <dbReference type="ARBA" id="ARBA00022729"/>
    </source>
</evidence>
<dbReference type="SMART" id="SM01265">
    <property type="entry name" value="Mab-21"/>
    <property type="match status" value="1"/>
</dbReference>
<keyword evidence="3 8" id="KW-0812">Transmembrane</keyword>
<reference evidence="10" key="2">
    <citation type="submission" date="2025-09" db="UniProtKB">
        <authorList>
            <consortium name="Ensembl"/>
        </authorList>
    </citation>
    <scope>IDENTIFICATION</scope>
</reference>
<accession>A0A8C4PEU7</accession>
<dbReference type="InterPro" id="IPR046906">
    <property type="entry name" value="Mab-21_HhH/H2TH-like"/>
</dbReference>
<feature type="domain" description="Mab-21-like HhH/H2TH-like" evidence="9">
    <location>
        <begin position="395"/>
        <end position="447"/>
    </location>
</feature>
<evidence type="ECO:0000256" key="3">
    <source>
        <dbReference type="ARBA" id="ARBA00022692"/>
    </source>
</evidence>
<organism evidence="10 11">
    <name type="scientific">Dromaius novaehollandiae</name>
    <name type="common">Emu</name>
    <dbReference type="NCBI Taxonomy" id="8790"/>
    <lineage>
        <taxon>Eukaryota</taxon>
        <taxon>Metazoa</taxon>
        <taxon>Chordata</taxon>
        <taxon>Craniata</taxon>
        <taxon>Vertebrata</taxon>
        <taxon>Euteleostomi</taxon>
        <taxon>Archelosauria</taxon>
        <taxon>Archosauria</taxon>
        <taxon>Dinosauria</taxon>
        <taxon>Saurischia</taxon>
        <taxon>Theropoda</taxon>
        <taxon>Coelurosauria</taxon>
        <taxon>Aves</taxon>
        <taxon>Palaeognathae</taxon>
        <taxon>Casuariiformes</taxon>
        <taxon>Dromaiidae</taxon>
        <taxon>Dromaius</taxon>
    </lineage>
</organism>
<evidence type="ECO:0000313" key="11">
    <source>
        <dbReference type="Proteomes" id="UP000694423"/>
    </source>
</evidence>
<dbReference type="Ensembl" id="ENSDNVT00000033079.1">
    <property type="protein sequence ID" value="ENSDNVP00000027404.1"/>
    <property type="gene ID" value="ENSDNVG00000019028.1"/>
</dbReference>
<evidence type="ECO:0000256" key="5">
    <source>
        <dbReference type="ARBA" id="ARBA00022989"/>
    </source>
</evidence>
<dbReference type="InterPro" id="IPR024810">
    <property type="entry name" value="MAB21L/cGLR"/>
</dbReference>
<dbReference type="AlphaFoldDB" id="A0A8C4PEU7"/>
<feature type="region of interest" description="Disordered" evidence="7">
    <location>
        <begin position="108"/>
        <end position="127"/>
    </location>
</feature>
<dbReference type="InterPro" id="IPR026250">
    <property type="entry name" value="ITPRIP-like"/>
</dbReference>
<evidence type="ECO:0000313" key="10">
    <source>
        <dbReference type="Ensembl" id="ENSDNVP00000027404.1"/>
    </source>
</evidence>
<dbReference type="GO" id="GO:0016020">
    <property type="term" value="C:membrane"/>
    <property type="evidence" value="ECO:0007669"/>
    <property type="project" value="UniProtKB-SubCell"/>
</dbReference>
<comment type="similarity">
    <text evidence="2">Belongs to the ITPRIP family.</text>
</comment>
<dbReference type="Gene3D" id="1.10.1410.40">
    <property type="match status" value="1"/>
</dbReference>
<evidence type="ECO:0000259" key="9">
    <source>
        <dbReference type="Pfam" id="PF20266"/>
    </source>
</evidence>
<evidence type="ECO:0000256" key="1">
    <source>
        <dbReference type="ARBA" id="ARBA00004479"/>
    </source>
</evidence>
<dbReference type="PRINTS" id="PR02107">
    <property type="entry name" value="INOS145TPRIP"/>
</dbReference>
<proteinExistence type="inferred from homology"/>
<sequence>KNHDLQVMARGIVLGLAMLGFSLQPLKVSDQIDLATQQRMQQREQQLSWEMTWLQQEVVHTMEEPQNRLFRTDMPFTTWEMGLFGAFAGALMLLFGLFCMSMQQDFDDGSSDESTSSSEEEEEDLANEWGEERLLEQINQWPVQCLAKRSKVVQALVEDLLHACHLLTSKTLLPRLEPCIGVGSAFEGWSSDHDTTVYNLLVPLKPPTGHSFHLELGTGGELLDRHGRVRVQLECVCQREQLLGYALCFLHHPEVKLGRHEGPDFLQYLCTHSYLDVEKTSCWLQLVVMNAWLLLPPSHRCKLRLLPASRSCKLRLTSASGRPLFIDILLGVQQGDSRIYLTSQEAEAGLTSSTMWLESCAVLEVLFFRVMARQAPRGSCHLECLQLFAHLVRGTSFSSYCLKTVVMHLLTTIPLSSWHRAHMVERLNDILHYLHRCLERKQLHHFLLGNKRVPAELLLPPAFQTASPPNLFQHMAQEQDAHAQALRDFGKLLPQPHVPLPQSPVRLLKHNCVS</sequence>
<gene>
    <name evidence="10" type="primary">LOC112981891</name>
</gene>
<keyword evidence="11" id="KW-1185">Reference proteome</keyword>
<dbReference type="PANTHER" id="PTHR10656:SF40">
    <property type="entry name" value="INOSITOL 1,4,5-TRISPHOSPHATE RECEPTOR-INTERACTING PROTEIN-LIKE 1"/>
    <property type="match status" value="1"/>
</dbReference>
<keyword evidence="6 8" id="KW-0472">Membrane</keyword>
<evidence type="ECO:0000256" key="8">
    <source>
        <dbReference type="SAM" id="Phobius"/>
    </source>
</evidence>
<feature type="transmembrane region" description="Helical" evidence="8">
    <location>
        <begin position="81"/>
        <end position="100"/>
    </location>
</feature>
<keyword evidence="4" id="KW-0732">Signal</keyword>
<comment type="subcellular location">
    <subcellularLocation>
        <location evidence="1">Membrane</location>
        <topology evidence="1">Single-pass type I membrane protein</topology>
    </subcellularLocation>
</comment>
<dbReference type="Proteomes" id="UP000694423">
    <property type="component" value="Unplaced"/>
</dbReference>
<dbReference type="Pfam" id="PF20266">
    <property type="entry name" value="Mab-21_C"/>
    <property type="match status" value="1"/>
</dbReference>
<reference evidence="10" key="1">
    <citation type="submission" date="2025-08" db="UniProtKB">
        <authorList>
            <consortium name="Ensembl"/>
        </authorList>
    </citation>
    <scope>IDENTIFICATION</scope>
</reference>
<evidence type="ECO:0000256" key="6">
    <source>
        <dbReference type="ARBA" id="ARBA00023136"/>
    </source>
</evidence>
<dbReference type="PANTHER" id="PTHR10656">
    <property type="entry name" value="CELL FATE DETERMINING PROTEIN MAB21-RELATED"/>
    <property type="match status" value="1"/>
</dbReference>
<evidence type="ECO:0000256" key="7">
    <source>
        <dbReference type="SAM" id="MobiDB-lite"/>
    </source>
</evidence>
<name>A0A8C4PEU7_DRONO</name>
<evidence type="ECO:0000256" key="2">
    <source>
        <dbReference type="ARBA" id="ARBA00005554"/>
    </source>
</evidence>